<dbReference type="EMBL" id="CAADFH010000106">
    <property type="protein sequence ID" value="VFJ99832.1"/>
    <property type="molecule type" value="Genomic_DNA"/>
</dbReference>
<feature type="region of interest" description="Disordered" evidence="5">
    <location>
        <begin position="104"/>
        <end position="161"/>
    </location>
</feature>
<keyword evidence="8" id="KW-0132">Cell division</keyword>
<evidence type="ECO:0000256" key="5">
    <source>
        <dbReference type="SAM" id="MobiDB-lite"/>
    </source>
</evidence>
<comment type="subcellular location">
    <subcellularLocation>
        <location evidence="1">Membrane</location>
        <topology evidence="1">Single-pass membrane protein</topology>
    </subcellularLocation>
</comment>
<organism evidence="8">
    <name type="scientific">Candidatus Kentrum sp. LFY</name>
    <dbReference type="NCBI Taxonomy" id="2126342"/>
    <lineage>
        <taxon>Bacteria</taxon>
        <taxon>Pseudomonadati</taxon>
        <taxon>Pseudomonadota</taxon>
        <taxon>Gammaproteobacteria</taxon>
        <taxon>Candidatus Kentrum</taxon>
    </lineage>
</organism>
<keyword evidence="3 6" id="KW-1133">Transmembrane helix</keyword>
<evidence type="ECO:0000313" key="7">
    <source>
        <dbReference type="EMBL" id="VFJ94836.1"/>
    </source>
</evidence>
<dbReference type="AlphaFoldDB" id="A0A450V4U8"/>
<proteinExistence type="predicted"/>
<reference evidence="8" key="1">
    <citation type="submission" date="2019-02" db="EMBL/GenBank/DDBJ databases">
        <authorList>
            <person name="Gruber-Vodicka R. H."/>
            <person name="Seah K. B. B."/>
        </authorList>
    </citation>
    <scope>NUCLEOTIDE SEQUENCE</scope>
    <source>
        <strain evidence="8">BECK_M6</strain>
        <strain evidence="7">BECK_M7</strain>
    </source>
</reference>
<feature type="transmembrane region" description="Helical" evidence="6">
    <location>
        <begin position="12"/>
        <end position="32"/>
    </location>
</feature>
<name>A0A450V4U8_9GAMM</name>
<dbReference type="GO" id="GO:0051301">
    <property type="term" value="P:cell division"/>
    <property type="evidence" value="ECO:0007669"/>
    <property type="project" value="UniProtKB-KW"/>
</dbReference>
<dbReference type="GO" id="GO:0016020">
    <property type="term" value="C:membrane"/>
    <property type="evidence" value="ECO:0007669"/>
    <property type="project" value="UniProtKB-SubCell"/>
</dbReference>
<evidence type="ECO:0000256" key="1">
    <source>
        <dbReference type="ARBA" id="ARBA00004167"/>
    </source>
</evidence>
<evidence type="ECO:0000256" key="2">
    <source>
        <dbReference type="ARBA" id="ARBA00022692"/>
    </source>
</evidence>
<feature type="compositionally biased region" description="Basic and acidic residues" evidence="5">
    <location>
        <begin position="113"/>
        <end position="161"/>
    </location>
</feature>
<protein>
    <submittedName>
        <fullName evidence="8">Cell division and transport-associated protein TolA</fullName>
    </submittedName>
</protein>
<keyword evidence="8" id="KW-0131">Cell cycle</keyword>
<evidence type="ECO:0000256" key="4">
    <source>
        <dbReference type="ARBA" id="ARBA00023136"/>
    </source>
</evidence>
<dbReference type="InterPro" id="IPR006260">
    <property type="entry name" value="TonB/TolA_C"/>
</dbReference>
<sequence>MFRVFFDRANAFFLAIVVHTIFIVVLLVSLNWSSESISAKSTPNSQKVESIQAIVVDEAKLQTELTEMREHERMAREAEEARLRKLEQRAKTIERRRREEERKLAAAKKKFKKEQERQRKKVLEEKAREKAARKRKEEQERQRKAREKREAAKKEEERRRKEAEQALERKLAAEQTKRKQRLRDRYRREYIADIKLAVERNWISTTGVVKGLKCKLKVVQIPTGEVINVSVVVSSGNRAFDRSAVAAVFKSSPLPRPKDSSAFDRNIVLTFSPEN</sequence>
<dbReference type="Gene3D" id="3.30.1150.10">
    <property type="match status" value="1"/>
</dbReference>
<evidence type="ECO:0000256" key="6">
    <source>
        <dbReference type="SAM" id="Phobius"/>
    </source>
</evidence>
<dbReference type="EMBL" id="CAADFF010000063">
    <property type="protein sequence ID" value="VFJ94836.1"/>
    <property type="molecule type" value="Genomic_DNA"/>
</dbReference>
<accession>A0A450V4U8</accession>
<evidence type="ECO:0000256" key="3">
    <source>
        <dbReference type="ARBA" id="ARBA00022989"/>
    </source>
</evidence>
<dbReference type="SUPFAM" id="SSF74653">
    <property type="entry name" value="TolA/TonB C-terminal domain"/>
    <property type="match status" value="1"/>
</dbReference>
<dbReference type="NCBIfam" id="TIGR01352">
    <property type="entry name" value="tonB_Cterm"/>
    <property type="match status" value="1"/>
</dbReference>
<gene>
    <name evidence="8" type="ORF">BECKLFY1418A_GA0070994_11065</name>
    <name evidence="7" type="ORF">BECKLFY1418B_GA0070995_106312</name>
</gene>
<keyword evidence="2 6" id="KW-0812">Transmembrane</keyword>
<dbReference type="Pfam" id="PF13103">
    <property type="entry name" value="TonB_2"/>
    <property type="match status" value="1"/>
</dbReference>
<keyword evidence="4 6" id="KW-0472">Membrane</keyword>
<evidence type="ECO:0000313" key="8">
    <source>
        <dbReference type="EMBL" id="VFJ99832.1"/>
    </source>
</evidence>